<dbReference type="InParanoid" id="A0A369K5P5"/>
<dbReference type="AlphaFoldDB" id="A0A369K5P5"/>
<accession>A0A369K5P5</accession>
<evidence type="ECO:0000313" key="2">
    <source>
        <dbReference type="Proteomes" id="UP000076154"/>
    </source>
</evidence>
<dbReference type="STRING" id="39966.A0A369K5P5"/>
<protein>
    <submittedName>
        <fullName evidence="1">Protein-lysine N-methyltransferase EFM3</fullName>
    </submittedName>
</protein>
<dbReference type="GO" id="GO:0032259">
    <property type="term" value="P:methylation"/>
    <property type="evidence" value="ECO:0007669"/>
    <property type="project" value="UniProtKB-KW"/>
</dbReference>
<dbReference type="Gene3D" id="3.40.50.150">
    <property type="entry name" value="Vaccinia Virus protein VP39"/>
    <property type="match status" value="1"/>
</dbReference>
<dbReference type="Pfam" id="PF10294">
    <property type="entry name" value="Methyltransf_16"/>
    <property type="match status" value="1"/>
</dbReference>
<sequence length="374" mass="42016">MDCDLFNVLRAFASLVPPMKIPFPSHMSPFAVHSFFLDSILLNPHFQQYPPSKQYQHAFWKWAIRHLEEMAPHEDFEIDPRIYEHYLSLLPSSGLTPGPAQPEMRNQMCPQGLPIQNPPSPSYVTHYWRRTSPLGGHDDAQPPSGLVHLGQFETVTLLESRTTIESGTTGMRTWLASFVLSQYLINHPDLLKNKRILELGSGVGFLGIIVARLQQLHASGQFSSALWMTDVNENVLIRCKENVQLPCNPSSTNPNIHYSFLDWADSLDVEKIPQLTSFFQDEIDLVLGADIIFDPILIPPLVGVLKLALQPGVSGSQKSALIAATVRNKDTLAQFLQSLHDQDVHTEELQVESTSISFTQSIDNEEVKIFKITL</sequence>
<dbReference type="GO" id="GO:0008757">
    <property type="term" value="F:S-adenosylmethionine-dependent methyltransferase activity"/>
    <property type="evidence" value="ECO:0007669"/>
    <property type="project" value="UniProtKB-ARBA"/>
</dbReference>
<proteinExistence type="predicted"/>
<dbReference type="FunCoup" id="A0A369K5P5">
    <property type="interactions" value="431"/>
</dbReference>
<dbReference type="SUPFAM" id="SSF53335">
    <property type="entry name" value="S-adenosyl-L-methionine-dependent methyltransferases"/>
    <property type="match status" value="1"/>
</dbReference>
<organism evidence="1 2">
    <name type="scientific">Hypsizygus marmoreus</name>
    <name type="common">White beech mushroom</name>
    <name type="synonym">Agaricus marmoreus</name>
    <dbReference type="NCBI Taxonomy" id="39966"/>
    <lineage>
        <taxon>Eukaryota</taxon>
        <taxon>Fungi</taxon>
        <taxon>Dikarya</taxon>
        <taxon>Basidiomycota</taxon>
        <taxon>Agaricomycotina</taxon>
        <taxon>Agaricomycetes</taxon>
        <taxon>Agaricomycetidae</taxon>
        <taxon>Agaricales</taxon>
        <taxon>Tricholomatineae</taxon>
        <taxon>Lyophyllaceae</taxon>
        <taxon>Hypsizygus</taxon>
    </lineage>
</organism>
<gene>
    <name evidence="1" type="ORF">Hypma_016014</name>
</gene>
<dbReference type="EMBL" id="LUEZ02000010">
    <property type="protein sequence ID" value="RDB28820.1"/>
    <property type="molecule type" value="Genomic_DNA"/>
</dbReference>
<dbReference type="InterPro" id="IPR019410">
    <property type="entry name" value="Methyltransf_16"/>
</dbReference>
<comment type="caution">
    <text evidence="1">The sequence shown here is derived from an EMBL/GenBank/DDBJ whole genome shotgun (WGS) entry which is preliminary data.</text>
</comment>
<dbReference type="PANTHER" id="PTHR14614">
    <property type="entry name" value="HEPATOCELLULAR CARCINOMA-ASSOCIATED ANTIGEN"/>
    <property type="match status" value="1"/>
</dbReference>
<reference evidence="1" key="1">
    <citation type="submission" date="2018-04" db="EMBL/GenBank/DDBJ databases">
        <title>Whole genome sequencing of Hypsizygus marmoreus.</title>
        <authorList>
            <person name="Choi I.-G."/>
            <person name="Min B."/>
            <person name="Kim J.-G."/>
            <person name="Kim S."/>
            <person name="Oh Y.-L."/>
            <person name="Kong W.-S."/>
            <person name="Park H."/>
            <person name="Jeong J."/>
            <person name="Song E.-S."/>
        </authorList>
    </citation>
    <scope>NUCLEOTIDE SEQUENCE [LARGE SCALE GENOMIC DNA]</scope>
    <source>
        <strain evidence="1">51987-8</strain>
    </source>
</reference>
<name>A0A369K5P5_HYPMA</name>
<keyword evidence="2" id="KW-1185">Reference proteome</keyword>
<dbReference type="Proteomes" id="UP000076154">
    <property type="component" value="Unassembled WGS sequence"/>
</dbReference>
<dbReference type="PANTHER" id="PTHR14614:SF130">
    <property type="entry name" value="PROTEIN-LYSINE N-METHYLTRANSFERASE EEF2KMT"/>
    <property type="match status" value="1"/>
</dbReference>
<evidence type="ECO:0000313" key="1">
    <source>
        <dbReference type="EMBL" id="RDB28820.1"/>
    </source>
</evidence>
<dbReference type="InterPro" id="IPR029063">
    <property type="entry name" value="SAM-dependent_MTases_sf"/>
</dbReference>
<dbReference type="OrthoDB" id="194386at2759"/>